<dbReference type="RefSeq" id="WP_047754159.1">
    <property type="nucleotide sequence ID" value="NZ_CAJUHA010000019.1"/>
</dbReference>
<evidence type="ECO:0000256" key="7">
    <source>
        <dbReference type="ARBA" id="ARBA00022989"/>
    </source>
</evidence>
<feature type="transmembrane region" description="Helical" evidence="10">
    <location>
        <begin position="58"/>
        <end position="77"/>
    </location>
</feature>
<dbReference type="PATRIC" id="fig|1330330.3.peg.678"/>
<evidence type="ECO:0000256" key="2">
    <source>
        <dbReference type="ARBA" id="ARBA00008445"/>
    </source>
</evidence>
<dbReference type="EMBL" id="CP011232">
    <property type="protein sequence ID" value="AKI97024.1"/>
    <property type="molecule type" value="Genomic_DNA"/>
</dbReference>
<dbReference type="InterPro" id="IPR004692">
    <property type="entry name" value="SecG"/>
</dbReference>
<comment type="function">
    <text evidence="10">Involved in protein export. Participates in an early event of protein translocation.</text>
</comment>
<evidence type="ECO:0000256" key="8">
    <source>
        <dbReference type="ARBA" id="ARBA00023010"/>
    </source>
</evidence>
<keyword evidence="9 10" id="KW-0472">Membrane</keyword>
<dbReference type="Proteomes" id="UP000035159">
    <property type="component" value="Chromosome"/>
</dbReference>
<keyword evidence="7 10" id="KW-1133">Transmembrane helix</keyword>
<evidence type="ECO:0000256" key="1">
    <source>
        <dbReference type="ARBA" id="ARBA00004651"/>
    </source>
</evidence>
<accession>A0A0G2ZBU5</accession>
<keyword evidence="3 10" id="KW-0813">Transport</keyword>
<keyword evidence="12" id="KW-1185">Reference proteome</keyword>
<protein>
    <recommendedName>
        <fullName evidence="10">Protein-export membrane protein SecG</fullName>
    </recommendedName>
</protein>
<dbReference type="PRINTS" id="PR01651">
    <property type="entry name" value="SECGEXPORT"/>
</dbReference>
<evidence type="ECO:0000256" key="3">
    <source>
        <dbReference type="ARBA" id="ARBA00022448"/>
    </source>
</evidence>
<dbReference type="STRING" id="1330330.IX53_03390"/>
<evidence type="ECO:0000256" key="9">
    <source>
        <dbReference type="ARBA" id="ARBA00023136"/>
    </source>
</evidence>
<dbReference type="GO" id="GO:0015450">
    <property type="term" value="F:protein-transporting ATPase activity"/>
    <property type="evidence" value="ECO:0007669"/>
    <property type="project" value="UniProtKB-UniRule"/>
</dbReference>
<dbReference type="NCBIfam" id="TIGR00810">
    <property type="entry name" value="secG"/>
    <property type="match status" value="1"/>
</dbReference>
<comment type="subcellular location">
    <subcellularLocation>
        <location evidence="1 10">Cell membrane</location>
        <topology evidence="1 10">Multi-pass membrane protein</topology>
    </subcellularLocation>
</comment>
<evidence type="ECO:0000256" key="6">
    <source>
        <dbReference type="ARBA" id="ARBA00022927"/>
    </source>
</evidence>
<dbReference type="GO" id="GO:0043952">
    <property type="term" value="P:protein transport by the Sec complex"/>
    <property type="evidence" value="ECO:0007669"/>
    <property type="project" value="TreeGrafter"/>
</dbReference>
<keyword evidence="8 10" id="KW-0811">Translocation</keyword>
<dbReference type="GO" id="GO:0009306">
    <property type="term" value="P:protein secretion"/>
    <property type="evidence" value="ECO:0007669"/>
    <property type="project" value="UniProtKB-UniRule"/>
</dbReference>
<evidence type="ECO:0000256" key="10">
    <source>
        <dbReference type="RuleBase" id="RU365087"/>
    </source>
</evidence>
<keyword evidence="4 10" id="KW-1003">Cell membrane</keyword>
<feature type="transmembrane region" description="Helical" evidence="10">
    <location>
        <begin position="6"/>
        <end position="25"/>
    </location>
</feature>
<evidence type="ECO:0000256" key="5">
    <source>
        <dbReference type="ARBA" id="ARBA00022692"/>
    </source>
</evidence>
<dbReference type="KEGG" id="kpf:IX53_03390"/>
<keyword evidence="5 10" id="KW-0812">Transmembrane</keyword>
<dbReference type="OrthoDB" id="37695at2"/>
<evidence type="ECO:0000256" key="4">
    <source>
        <dbReference type="ARBA" id="ARBA00022475"/>
    </source>
</evidence>
<evidence type="ECO:0000313" key="11">
    <source>
        <dbReference type="EMBL" id="AKI97024.1"/>
    </source>
</evidence>
<sequence>MVVLSYLLVVLHVVISVALVIMVLFQMSKASELGGAFGSGGTHTMFGRKKGLDTPGKITVWLSVAFMVNSVLLAYIISRAFPLS</sequence>
<dbReference type="AlphaFoldDB" id="A0A0G2ZBU5"/>
<name>A0A0G2ZBU5_9BACT</name>
<dbReference type="PANTHER" id="PTHR34182">
    <property type="entry name" value="PROTEIN-EXPORT MEMBRANE PROTEIN SECG"/>
    <property type="match status" value="1"/>
</dbReference>
<dbReference type="GO" id="GO:0065002">
    <property type="term" value="P:intracellular protein transmembrane transport"/>
    <property type="evidence" value="ECO:0007669"/>
    <property type="project" value="TreeGrafter"/>
</dbReference>
<keyword evidence="6 10" id="KW-0653">Protein transport</keyword>
<comment type="similarity">
    <text evidence="2 10">Belongs to the SecG family.</text>
</comment>
<proteinExistence type="inferred from homology"/>
<evidence type="ECO:0000313" key="12">
    <source>
        <dbReference type="Proteomes" id="UP000035159"/>
    </source>
</evidence>
<organism evidence="11 12">
    <name type="scientific">Kosmotoga pacifica</name>
    <dbReference type="NCBI Taxonomy" id="1330330"/>
    <lineage>
        <taxon>Bacteria</taxon>
        <taxon>Thermotogati</taxon>
        <taxon>Thermotogota</taxon>
        <taxon>Thermotogae</taxon>
        <taxon>Kosmotogales</taxon>
        <taxon>Kosmotogaceae</taxon>
        <taxon>Kosmotoga</taxon>
    </lineage>
</organism>
<gene>
    <name evidence="11" type="ORF">IX53_03390</name>
</gene>
<dbReference type="PANTHER" id="PTHR34182:SF1">
    <property type="entry name" value="PROTEIN-EXPORT MEMBRANE PROTEIN SECG"/>
    <property type="match status" value="1"/>
</dbReference>
<dbReference type="Pfam" id="PF03840">
    <property type="entry name" value="SecG"/>
    <property type="match status" value="1"/>
</dbReference>
<dbReference type="GO" id="GO:0005886">
    <property type="term" value="C:plasma membrane"/>
    <property type="evidence" value="ECO:0007669"/>
    <property type="project" value="UniProtKB-SubCell"/>
</dbReference>
<reference evidence="11 12" key="1">
    <citation type="submission" date="2015-04" db="EMBL/GenBank/DDBJ databases">
        <title>Complete Genome Sequence of Kosmotoga pacifica SLHLJ1.</title>
        <authorList>
            <person name="Jiang L.J."/>
            <person name="Shao Z.Z."/>
            <person name="Jebbar M."/>
        </authorList>
    </citation>
    <scope>NUCLEOTIDE SEQUENCE [LARGE SCALE GENOMIC DNA]</scope>
    <source>
        <strain evidence="11 12">SLHLJ1</strain>
    </source>
</reference>